<keyword evidence="3" id="KW-1185">Reference proteome</keyword>
<proteinExistence type="predicted"/>
<evidence type="ECO:0000313" key="2">
    <source>
        <dbReference type="EMBL" id="RDY02581.1"/>
    </source>
</evidence>
<dbReference type="AlphaFoldDB" id="A0A371HIF4"/>
<gene>
    <name evidence="2" type="ORF">CR513_13941</name>
</gene>
<evidence type="ECO:0000256" key="1">
    <source>
        <dbReference type="SAM" id="MobiDB-lite"/>
    </source>
</evidence>
<protein>
    <submittedName>
        <fullName evidence="2">Uncharacterized protein</fullName>
    </submittedName>
</protein>
<feature type="compositionally biased region" description="Polar residues" evidence="1">
    <location>
        <begin position="90"/>
        <end position="100"/>
    </location>
</feature>
<organism evidence="2 3">
    <name type="scientific">Mucuna pruriens</name>
    <name type="common">Velvet bean</name>
    <name type="synonym">Dolichos pruriens</name>
    <dbReference type="NCBI Taxonomy" id="157652"/>
    <lineage>
        <taxon>Eukaryota</taxon>
        <taxon>Viridiplantae</taxon>
        <taxon>Streptophyta</taxon>
        <taxon>Embryophyta</taxon>
        <taxon>Tracheophyta</taxon>
        <taxon>Spermatophyta</taxon>
        <taxon>Magnoliopsida</taxon>
        <taxon>eudicotyledons</taxon>
        <taxon>Gunneridae</taxon>
        <taxon>Pentapetalae</taxon>
        <taxon>rosids</taxon>
        <taxon>fabids</taxon>
        <taxon>Fabales</taxon>
        <taxon>Fabaceae</taxon>
        <taxon>Papilionoideae</taxon>
        <taxon>50 kb inversion clade</taxon>
        <taxon>NPAAA clade</taxon>
        <taxon>indigoferoid/millettioid clade</taxon>
        <taxon>Phaseoleae</taxon>
        <taxon>Mucuna</taxon>
    </lineage>
</organism>
<evidence type="ECO:0000313" key="3">
    <source>
        <dbReference type="Proteomes" id="UP000257109"/>
    </source>
</evidence>
<feature type="region of interest" description="Disordered" evidence="1">
    <location>
        <begin position="65"/>
        <end position="100"/>
    </location>
</feature>
<dbReference type="EMBL" id="QJKJ01002506">
    <property type="protein sequence ID" value="RDY02581.1"/>
    <property type="molecule type" value="Genomic_DNA"/>
</dbReference>
<accession>A0A371HIF4</accession>
<reference evidence="2" key="1">
    <citation type="submission" date="2018-05" db="EMBL/GenBank/DDBJ databases">
        <title>Draft genome of Mucuna pruriens seed.</title>
        <authorList>
            <person name="Nnadi N.E."/>
            <person name="Vos R."/>
            <person name="Hasami M.H."/>
            <person name="Devisetty U.K."/>
            <person name="Aguiy J.C."/>
        </authorList>
    </citation>
    <scope>NUCLEOTIDE SEQUENCE [LARGE SCALE GENOMIC DNA]</scope>
    <source>
        <strain evidence="2">JCA_2017</strain>
    </source>
</reference>
<comment type="caution">
    <text evidence="2">The sequence shown here is derived from an EMBL/GenBank/DDBJ whole genome shotgun (WGS) entry which is preliminary data.</text>
</comment>
<feature type="non-terminal residue" evidence="2">
    <location>
        <position position="1"/>
    </location>
</feature>
<name>A0A371HIF4_MUCPR</name>
<dbReference type="Proteomes" id="UP000257109">
    <property type="component" value="Unassembled WGS sequence"/>
</dbReference>
<sequence length="100" mass="11127">MLRALDNICSKPLSSEVGLTGQTKLEIRNFHVHDIQVLHLQSLSGIAARPLEVRKLDITFTAPRMWPMLHSGPSPRGKGHKSEKQDAPIQRQSKQSVPSP</sequence>